<evidence type="ECO:0000313" key="3">
    <source>
        <dbReference type="Proteomes" id="UP001497453"/>
    </source>
</evidence>
<feature type="compositionally biased region" description="Low complexity" evidence="1">
    <location>
        <begin position="358"/>
        <end position="367"/>
    </location>
</feature>
<reference evidence="3" key="1">
    <citation type="submission" date="2024-04" db="EMBL/GenBank/DDBJ databases">
        <authorList>
            <person name="Shaw F."/>
            <person name="Minotto A."/>
        </authorList>
    </citation>
    <scope>NUCLEOTIDE SEQUENCE [LARGE SCALE GENOMIC DNA]</scope>
</reference>
<evidence type="ECO:0000313" key="2">
    <source>
        <dbReference type="EMBL" id="CAL1694862.1"/>
    </source>
</evidence>
<feature type="region of interest" description="Disordered" evidence="1">
    <location>
        <begin position="147"/>
        <end position="190"/>
    </location>
</feature>
<feature type="compositionally biased region" description="Basic and acidic residues" evidence="1">
    <location>
        <begin position="535"/>
        <end position="551"/>
    </location>
</feature>
<feature type="compositionally biased region" description="Low complexity" evidence="1">
    <location>
        <begin position="801"/>
        <end position="814"/>
    </location>
</feature>
<protein>
    <submittedName>
        <fullName evidence="2">Uncharacterized protein</fullName>
    </submittedName>
</protein>
<feature type="compositionally biased region" description="Basic and acidic residues" evidence="1">
    <location>
        <begin position="889"/>
        <end position="901"/>
    </location>
</feature>
<feature type="compositionally biased region" description="Low complexity" evidence="1">
    <location>
        <begin position="411"/>
        <end position="421"/>
    </location>
</feature>
<feature type="compositionally biased region" description="Basic and acidic residues" evidence="1">
    <location>
        <begin position="867"/>
        <end position="882"/>
    </location>
</feature>
<feature type="compositionally biased region" description="Low complexity" evidence="1">
    <location>
        <begin position="669"/>
        <end position="690"/>
    </location>
</feature>
<feature type="compositionally biased region" description="Polar residues" evidence="1">
    <location>
        <begin position="634"/>
        <end position="662"/>
    </location>
</feature>
<feature type="compositionally biased region" description="Basic and acidic residues" evidence="1">
    <location>
        <begin position="558"/>
        <end position="568"/>
    </location>
</feature>
<evidence type="ECO:0000256" key="1">
    <source>
        <dbReference type="SAM" id="MobiDB-lite"/>
    </source>
</evidence>
<feature type="compositionally biased region" description="Low complexity" evidence="1">
    <location>
        <begin position="378"/>
        <end position="391"/>
    </location>
</feature>
<feature type="region of interest" description="Disordered" evidence="1">
    <location>
        <begin position="120"/>
        <end position="139"/>
    </location>
</feature>
<feature type="region of interest" description="Disordered" evidence="1">
    <location>
        <begin position="1"/>
        <end position="53"/>
    </location>
</feature>
<feature type="compositionally biased region" description="Pro residues" evidence="1">
    <location>
        <begin position="691"/>
        <end position="701"/>
    </location>
</feature>
<feature type="compositionally biased region" description="Low complexity" evidence="1">
    <location>
        <begin position="459"/>
        <end position="477"/>
    </location>
</feature>
<sequence length="1166" mass="122153">MALLGLFHKREKNKSSRSTTPSRSNASDLDPTEAEYVLPSSSATPALPNGLYNSPLAATASSSKLKLGFGRKKSSALVQLDETRLHPPLLSSPSVMSEPDMDQMRPPPAKSALFSVYADSPGAHSTRSLPTNPFHSRTDSRDIAGVHAQNTSEPPNSGKKHPAKSGNKGGGFFHWGRDRSKSRPPAPPLELTVNLPAESFNLKSFRHIGSDAPLAELPRLPSSLSSPFNTPPLRPRVNSVASDTSQRISVAAFREMAARRANSPSPALRPPSTADLSRISTSSPTPGRRSVLDARPSSARASTALALSSDSTSTESESEESSSEDSGGSATLRPKRSRTITQRSASKATSELGHRAQTSTVTPTRTTQSNLGHDEGNSRSQPPSASRPPRAGSIYGRTRASASTSALHPNAAARRASLRAAPKVPIPGSSRPTAAQSTTDSSDSDSDDSDDAPLAQLVGPRRPGSSASSATSGSRPRMPAKPLIDLSGVNPPVLPPLPSFDQRPPSLSDKSPSTTSEKPSLSDRLARVAQTAATKSKEDLSRVSPVERRSLDYLNLPDHGKKEDEKPAKKLLPHPSRSQTAPTDGLEPLPTPGTKPKPNGRSLSSPNAVPVDLTDTKPIVPTPIRERSPPPAFSVTSRPTSQVSMSSNPRLSGSMSPAQSAPTIRAVAPSSSSSPTNRSPVLSSSPSASPSNPPLRSPPPRTSSRVISSTLIPNSGKPPVKGFTGGGLLAGVVSSSDDVSPGAPSGVSRPRNVRQRSSTMVDSASSPSAYTRSSINLNTLIPSPSSGLGPPKPFADNAIRGNSPASSTGDSSSGRTPLTPADGSEVGYGRKSRAWESGESPVSSNANSAVEPYKKGHRKSLSLTFELPEKDRGRPMGREKVQQESPETGEERRRERRRSEAKAAVEFGNLVNGRGPLPDDEDEDVPLNNMGPRMSMMNPMMSFTPPTPNMAWRPPTMMGGMPGMPGMPPGMMFPGPAPNADPAFLAAHQQAMLVAKQAYQYAVAQQAMAQANEEWERGSTATSAFGGGGGYGGMGMGMNPMGMFPNPYGMPGWTGSMMFPNTAQTMYAGSVAGSDIGGNGGWGSRSVYGGPGDRSSQILRGGNAGFSDSRSEAFGPISSPTQPLRPAPRPRTKTAPSEGPLPAQHARSRPAPPPSSWRSGGGQRGL</sequence>
<accession>A0ABP1CGP4</accession>
<feature type="compositionally biased region" description="Polar residues" evidence="1">
    <location>
        <begin position="508"/>
        <end position="519"/>
    </location>
</feature>
<feature type="compositionally biased region" description="Acidic residues" evidence="1">
    <location>
        <begin position="442"/>
        <end position="451"/>
    </location>
</feature>
<feature type="compositionally biased region" description="Low complexity" evidence="1">
    <location>
        <begin position="730"/>
        <end position="746"/>
    </location>
</feature>
<organism evidence="2 3">
    <name type="scientific">Somion occarium</name>
    <dbReference type="NCBI Taxonomy" id="3059160"/>
    <lineage>
        <taxon>Eukaryota</taxon>
        <taxon>Fungi</taxon>
        <taxon>Dikarya</taxon>
        <taxon>Basidiomycota</taxon>
        <taxon>Agaricomycotina</taxon>
        <taxon>Agaricomycetes</taxon>
        <taxon>Polyporales</taxon>
        <taxon>Cerrenaceae</taxon>
        <taxon>Somion</taxon>
    </lineage>
</organism>
<feature type="region of interest" description="Disordered" evidence="1">
    <location>
        <begin position="257"/>
        <end position="901"/>
    </location>
</feature>
<feature type="compositionally biased region" description="Polar residues" evidence="1">
    <location>
        <begin position="123"/>
        <end position="135"/>
    </location>
</feature>
<name>A0ABP1CGP4_9APHY</name>
<feature type="compositionally biased region" description="Low complexity" evidence="1">
    <location>
        <begin position="297"/>
        <end position="315"/>
    </location>
</feature>
<feature type="compositionally biased region" description="Polar residues" evidence="1">
    <location>
        <begin position="16"/>
        <end position="27"/>
    </location>
</feature>
<gene>
    <name evidence="2" type="ORF">GFSPODELE1_LOCUS499</name>
</gene>
<dbReference type="EMBL" id="OZ037944">
    <property type="protein sequence ID" value="CAL1694862.1"/>
    <property type="molecule type" value="Genomic_DNA"/>
</dbReference>
<feature type="compositionally biased region" description="Low complexity" evidence="1">
    <location>
        <begin position="763"/>
        <end position="774"/>
    </location>
</feature>
<keyword evidence="3" id="KW-1185">Reference proteome</keyword>
<dbReference type="Proteomes" id="UP001497453">
    <property type="component" value="Chromosome 1"/>
</dbReference>
<proteinExistence type="predicted"/>
<feature type="compositionally biased region" description="Polar residues" evidence="1">
    <location>
        <begin position="339"/>
        <end position="349"/>
    </location>
</feature>
<feature type="region of interest" description="Disordered" evidence="1">
    <location>
        <begin position="223"/>
        <end position="245"/>
    </location>
</feature>
<feature type="compositionally biased region" description="Polar residues" evidence="1">
    <location>
        <begin position="274"/>
        <end position="285"/>
    </location>
</feature>
<feature type="region of interest" description="Disordered" evidence="1">
    <location>
        <begin position="1084"/>
        <end position="1166"/>
    </location>
</feature>